<dbReference type="Proteomes" id="UP001107558">
    <property type="component" value="Chromosome 1"/>
</dbReference>
<evidence type="ECO:0000313" key="3">
    <source>
        <dbReference type="EMBL" id="KAG5682985.1"/>
    </source>
</evidence>
<comment type="caution">
    <text evidence="3">The sequence shown here is derived from an EMBL/GenBank/DDBJ whole genome shotgun (WGS) entry which is preliminary data.</text>
</comment>
<sequence length="404" mass="46550">MNKATRTRKTSKIVQNAVDKAENNKNVQTRSNENASAFANQQKKTKGVSKRLLSAGDEVVRKRKCLESKTNKKSKRTKSEGANNDLFDSLYFDIVEAEKKIKNNEQLKRKAAKDKLKAVKKNISNSTPTNVKKKRKDVFKEISTISPINRDNSIPHNINEKSCDSVLIMRRNEIQRINEMMTPESNSIREIKEFIARKKEQMPKRSITINWNFDSENSVHNETPHDSLKKSQVSTGLNDVEQNKVTINGVNDENEADDEVFEKTDEDDNNQIESVNEIKISQDQDSCLSVPEFNSIHKTEESILIDDKSNLIENIESKQKIVKFNEPELEKTDNISKVKLKPGKWRKSLVAWRKSHNMTQTRNEGSRKFSVLFPIKTDPTTIKRYTMRIQQTLEKSVEQTQTHT</sequence>
<feature type="region of interest" description="Disordered" evidence="2">
    <location>
        <begin position="1"/>
        <end position="54"/>
    </location>
</feature>
<evidence type="ECO:0000313" key="4">
    <source>
        <dbReference type="Proteomes" id="UP001107558"/>
    </source>
</evidence>
<dbReference type="AlphaFoldDB" id="A0A9J6CL59"/>
<feature type="coiled-coil region" evidence="1">
    <location>
        <begin position="94"/>
        <end position="122"/>
    </location>
</feature>
<keyword evidence="4" id="KW-1185">Reference proteome</keyword>
<evidence type="ECO:0000256" key="2">
    <source>
        <dbReference type="SAM" id="MobiDB-lite"/>
    </source>
</evidence>
<name>A0A9J6CL59_POLVA</name>
<proteinExistence type="predicted"/>
<keyword evidence="1" id="KW-0175">Coiled coil</keyword>
<accession>A0A9J6CL59</accession>
<dbReference type="EMBL" id="JADBJN010000001">
    <property type="protein sequence ID" value="KAG5682985.1"/>
    <property type="molecule type" value="Genomic_DNA"/>
</dbReference>
<feature type="compositionally biased region" description="Basic residues" evidence="2">
    <location>
        <begin position="1"/>
        <end position="11"/>
    </location>
</feature>
<organism evidence="3 4">
    <name type="scientific">Polypedilum vanderplanki</name>
    <name type="common">Sleeping chironomid midge</name>
    <dbReference type="NCBI Taxonomy" id="319348"/>
    <lineage>
        <taxon>Eukaryota</taxon>
        <taxon>Metazoa</taxon>
        <taxon>Ecdysozoa</taxon>
        <taxon>Arthropoda</taxon>
        <taxon>Hexapoda</taxon>
        <taxon>Insecta</taxon>
        <taxon>Pterygota</taxon>
        <taxon>Neoptera</taxon>
        <taxon>Endopterygota</taxon>
        <taxon>Diptera</taxon>
        <taxon>Nematocera</taxon>
        <taxon>Chironomoidea</taxon>
        <taxon>Chironomidae</taxon>
        <taxon>Chironominae</taxon>
        <taxon>Polypedilum</taxon>
        <taxon>Polypedilum</taxon>
    </lineage>
</organism>
<protein>
    <submittedName>
        <fullName evidence="3">Uncharacterized protein</fullName>
    </submittedName>
</protein>
<gene>
    <name evidence="3" type="ORF">PVAND_012299</name>
</gene>
<evidence type="ECO:0000256" key="1">
    <source>
        <dbReference type="SAM" id="Coils"/>
    </source>
</evidence>
<feature type="compositionally biased region" description="Polar residues" evidence="2">
    <location>
        <begin position="24"/>
        <end position="42"/>
    </location>
</feature>
<reference evidence="3" key="1">
    <citation type="submission" date="2021-03" db="EMBL/GenBank/DDBJ databases">
        <title>Chromosome level genome of the anhydrobiotic midge Polypedilum vanderplanki.</title>
        <authorList>
            <person name="Yoshida Y."/>
            <person name="Kikawada T."/>
            <person name="Gusev O."/>
        </authorList>
    </citation>
    <scope>NUCLEOTIDE SEQUENCE</scope>
    <source>
        <strain evidence="3">NIAS01</strain>
        <tissue evidence="3">Whole body or cell culture</tissue>
    </source>
</reference>